<dbReference type="InterPro" id="IPR051531">
    <property type="entry name" value="N-acetyltransferase"/>
</dbReference>
<comment type="caution">
    <text evidence="2">The sequence shown here is derived from an EMBL/GenBank/DDBJ whole genome shotgun (WGS) entry which is preliminary data.</text>
</comment>
<organism evidence="2 3">
    <name type="scientific">Lentzea atacamensis</name>
    <dbReference type="NCBI Taxonomy" id="531938"/>
    <lineage>
        <taxon>Bacteria</taxon>
        <taxon>Bacillati</taxon>
        <taxon>Actinomycetota</taxon>
        <taxon>Actinomycetes</taxon>
        <taxon>Pseudonocardiales</taxon>
        <taxon>Pseudonocardiaceae</taxon>
        <taxon>Lentzea</taxon>
    </lineage>
</organism>
<dbReference type="InterPro" id="IPR016181">
    <property type="entry name" value="Acyl_CoA_acyltransferase"/>
</dbReference>
<dbReference type="PANTHER" id="PTHR43792">
    <property type="entry name" value="GNAT FAMILY, PUTATIVE (AFU_ORTHOLOGUE AFUA_3G00765)-RELATED-RELATED"/>
    <property type="match status" value="1"/>
</dbReference>
<accession>A0ABX9ECT7</accession>
<dbReference type="EMBL" id="QLTT01000003">
    <property type="protein sequence ID" value="RAS67359.1"/>
    <property type="molecule type" value="Genomic_DNA"/>
</dbReference>
<dbReference type="SUPFAM" id="SSF55729">
    <property type="entry name" value="Acyl-CoA N-acyltransferases (Nat)"/>
    <property type="match status" value="1"/>
</dbReference>
<dbReference type="InterPro" id="IPR000182">
    <property type="entry name" value="GNAT_dom"/>
</dbReference>
<evidence type="ECO:0000259" key="1">
    <source>
        <dbReference type="PROSITE" id="PS51186"/>
    </source>
</evidence>
<reference evidence="2 3" key="1">
    <citation type="submission" date="2018-06" db="EMBL/GenBank/DDBJ databases">
        <title>Genomic Encyclopedia of Type Strains, Phase IV (KMG-IV): sequencing the most valuable type-strain genomes for metagenomic binning, comparative biology and taxonomic classification.</title>
        <authorList>
            <person name="Goeker M."/>
        </authorList>
    </citation>
    <scope>NUCLEOTIDE SEQUENCE [LARGE SCALE GENOMIC DNA]</scope>
    <source>
        <strain evidence="2 3">DSM 45479</strain>
    </source>
</reference>
<dbReference type="Gene3D" id="3.40.630.30">
    <property type="match status" value="1"/>
</dbReference>
<feature type="domain" description="N-acetyltransferase" evidence="1">
    <location>
        <begin position="57"/>
        <end position="219"/>
    </location>
</feature>
<sequence length="220" mass="23743">MTQPLHDPAPPRRAYRGHTALVLAGALIVQWACDSLPVMTELGPVAWPPAPIRTERLVLRESEAGDRAALIDLFSSPEVGTYIGGPRPRDELERTVPEVPGRRPGFFVIDLEGTVIGIITFDRRDAERPGPASPDAGEAWLGYLLLPEAWGRGYAAEACVAALGWIVDALPGAPVALCTQTANDRAMRLAAKLGFTEVERFEAYGAEQWFGVWSSVTPSG</sequence>
<dbReference type="CDD" id="cd04301">
    <property type="entry name" value="NAT_SF"/>
    <property type="match status" value="1"/>
</dbReference>
<name>A0ABX9ECT7_9PSEU</name>
<protein>
    <submittedName>
        <fullName evidence="2">RimJ/RimL family protein N-acetyltransferase</fullName>
    </submittedName>
</protein>
<keyword evidence="3" id="KW-1185">Reference proteome</keyword>
<gene>
    <name evidence="2" type="ORF">C8D87_103698</name>
</gene>
<dbReference type="Proteomes" id="UP000248714">
    <property type="component" value="Unassembled WGS sequence"/>
</dbReference>
<evidence type="ECO:0000313" key="2">
    <source>
        <dbReference type="EMBL" id="RAS67359.1"/>
    </source>
</evidence>
<dbReference type="PANTHER" id="PTHR43792:SF1">
    <property type="entry name" value="N-ACETYLTRANSFERASE DOMAIN-CONTAINING PROTEIN"/>
    <property type="match status" value="1"/>
</dbReference>
<dbReference type="Pfam" id="PF13302">
    <property type="entry name" value="Acetyltransf_3"/>
    <property type="match status" value="1"/>
</dbReference>
<proteinExistence type="predicted"/>
<dbReference type="PROSITE" id="PS51186">
    <property type="entry name" value="GNAT"/>
    <property type="match status" value="1"/>
</dbReference>
<evidence type="ECO:0000313" key="3">
    <source>
        <dbReference type="Proteomes" id="UP000248714"/>
    </source>
</evidence>